<evidence type="ECO:0000256" key="3">
    <source>
        <dbReference type="ARBA" id="ARBA00022603"/>
    </source>
</evidence>
<dbReference type="GO" id="GO:0008168">
    <property type="term" value="F:methyltransferase activity"/>
    <property type="evidence" value="ECO:0007669"/>
    <property type="project" value="UniProtKB-KW"/>
</dbReference>
<dbReference type="Proteomes" id="UP001232584">
    <property type="component" value="Unassembled WGS sequence"/>
</dbReference>
<evidence type="ECO:0000256" key="4">
    <source>
        <dbReference type="ARBA" id="ARBA00022679"/>
    </source>
</evidence>
<dbReference type="Gene3D" id="3.40.50.150">
    <property type="entry name" value="Vaccinia Virus protein VP39"/>
    <property type="match status" value="1"/>
</dbReference>
<feature type="binding site" evidence="6">
    <location>
        <position position="248"/>
    </location>
    <ligand>
        <name>S-adenosyl-L-methionine</name>
        <dbReference type="ChEBI" id="CHEBI:59789"/>
    </ligand>
</feature>
<evidence type="ECO:0000256" key="1">
    <source>
        <dbReference type="ARBA" id="ARBA00009741"/>
    </source>
</evidence>
<evidence type="ECO:0000313" key="8">
    <source>
        <dbReference type="Proteomes" id="UP001232584"/>
    </source>
</evidence>
<protein>
    <recommendedName>
        <fullName evidence="6">Ribosomal protein L11 methyltransferase</fullName>
        <shortName evidence="6">L11 Mtase</shortName>
        <ecNumber evidence="6">2.1.1.-</ecNumber>
    </recommendedName>
</protein>
<feature type="binding site" evidence="6">
    <location>
        <position position="183"/>
    </location>
    <ligand>
        <name>S-adenosyl-L-methionine</name>
        <dbReference type="ChEBI" id="CHEBI:59789"/>
    </ligand>
</feature>
<evidence type="ECO:0000256" key="6">
    <source>
        <dbReference type="HAMAP-Rule" id="MF_00735"/>
    </source>
</evidence>
<dbReference type="PIRSF" id="PIRSF000401">
    <property type="entry name" value="RPL11_MTase"/>
    <property type="match status" value="1"/>
</dbReference>
<dbReference type="CDD" id="cd02440">
    <property type="entry name" value="AdoMet_MTases"/>
    <property type="match status" value="1"/>
</dbReference>
<sequence>MKWAEITIKTTTEAVEAITNILYEQNVGGVSIEDPKDFKFQKKHEYDWDFVEEEIFNSGYEGVIIKTYITEERDVSDDIKTIKEKIDGLKEFGIDVGEAVVELSQVDEEDWANEWKNYYKPTKIGEKIVVKPTWEEYEVTDSDLIIELDPGMAFGTGTHETTSMCIRELEKYVREDSKVFDIGCGSGILAIAAAKLGSKNVLAVDLDEVAVKVSKENIELNKVEGSVNALHGNLMEVVTDKADIVVANIIADIIKILAKDIKQFMKDDAVFISSGIIHAKVDEVKEALTQNGLEIVHVESLGEWNAIVSKIAK</sequence>
<proteinExistence type="inferred from homology"/>
<organism evidence="7 8">
    <name type="scientific">Paraclostridium ghonii</name>
    <dbReference type="NCBI Taxonomy" id="29358"/>
    <lineage>
        <taxon>Bacteria</taxon>
        <taxon>Bacillati</taxon>
        <taxon>Bacillota</taxon>
        <taxon>Clostridia</taxon>
        <taxon>Peptostreptococcales</taxon>
        <taxon>Peptostreptococcaceae</taxon>
        <taxon>Paraclostridium</taxon>
    </lineage>
</organism>
<comment type="catalytic activity">
    <reaction evidence="6">
        <text>L-lysyl-[protein] + 3 S-adenosyl-L-methionine = N(6),N(6),N(6)-trimethyl-L-lysyl-[protein] + 3 S-adenosyl-L-homocysteine + 3 H(+)</text>
        <dbReference type="Rhea" id="RHEA:54192"/>
        <dbReference type="Rhea" id="RHEA-COMP:9752"/>
        <dbReference type="Rhea" id="RHEA-COMP:13826"/>
        <dbReference type="ChEBI" id="CHEBI:15378"/>
        <dbReference type="ChEBI" id="CHEBI:29969"/>
        <dbReference type="ChEBI" id="CHEBI:57856"/>
        <dbReference type="ChEBI" id="CHEBI:59789"/>
        <dbReference type="ChEBI" id="CHEBI:61961"/>
    </reaction>
</comment>
<keyword evidence="5 6" id="KW-0949">S-adenosyl-L-methionine</keyword>
<feature type="binding site" evidence="6">
    <location>
        <position position="205"/>
    </location>
    <ligand>
        <name>S-adenosyl-L-methionine</name>
        <dbReference type="ChEBI" id="CHEBI:59789"/>
    </ligand>
</feature>
<comment type="similarity">
    <text evidence="1 6">Belongs to the methyltransferase superfamily. PrmA family.</text>
</comment>
<dbReference type="SUPFAM" id="SSF53335">
    <property type="entry name" value="S-adenosyl-L-methionine-dependent methyltransferases"/>
    <property type="match status" value="1"/>
</dbReference>
<dbReference type="Pfam" id="PF06325">
    <property type="entry name" value="PrmA"/>
    <property type="match status" value="1"/>
</dbReference>
<dbReference type="HAMAP" id="MF_00735">
    <property type="entry name" value="Methyltr_PrmA"/>
    <property type="match status" value="1"/>
</dbReference>
<dbReference type="RefSeq" id="WP_307506797.1">
    <property type="nucleotide sequence ID" value="NZ_BAAACE010000005.1"/>
</dbReference>
<dbReference type="EC" id="2.1.1.-" evidence="6"/>
<keyword evidence="7" id="KW-0689">Ribosomal protein</keyword>
<keyword evidence="2 6" id="KW-0963">Cytoplasm</keyword>
<dbReference type="NCBIfam" id="TIGR00406">
    <property type="entry name" value="prmA"/>
    <property type="match status" value="1"/>
</dbReference>
<comment type="subcellular location">
    <subcellularLocation>
        <location evidence="6">Cytoplasm</location>
    </subcellularLocation>
</comment>
<gene>
    <name evidence="6" type="primary">prmA</name>
    <name evidence="7" type="ORF">QOZ92_001896</name>
</gene>
<dbReference type="InterPro" id="IPR050078">
    <property type="entry name" value="Ribosomal_L11_MeTrfase_PrmA"/>
</dbReference>
<accession>A0ABU0N0U2</accession>
<evidence type="ECO:0000256" key="5">
    <source>
        <dbReference type="ARBA" id="ARBA00022691"/>
    </source>
</evidence>
<keyword evidence="3 6" id="KW-0489">Methyltransferase</keyword>
<dbReference type="InterPro" id="IPR004498">
    <property type="entry name" value="Ribosomal_PrmA_MeTrfase"/>
</dbReference>
<evidence type="ECO:0000256" key="2">
    <source>
        <dbReference type="ARBA" id="ARBA00022490"/>
    </source>
</evidence>
<name>A0ABU0N0U2_9FIRM</name>
<comment type="caution">
    <text evidence="7">The sequence shown here is derived from an EMBL/GenBank/DDBJ whole genome shotgun (WGS) entry which is preliminary data.</text>
</comment>
<dbReference type="InterPro" id="IPR029063">
    <property type="entry name" value="SAM-dependent_MTases_sf"/>
</dbReference>
<comment type="function">
    <text evidence="6">Methylates ribosomal protein L11.</text>
</comment>
<reference evidence="7 8" key="1">
    <citation type="submission" date="2023-07" db="EMBL/GenBank/DDBJ databases">
        <title>Genomic Encyclopedia of Type Strains, Phase IV (KMG-IV): sequencing the most valuable type-strain genomes for metagenomic binning, comparative biology and taxonomic classification.</title>
        <authorList>
            <person name="Goeker M."/>
        </authorList>
    </citation>
    <scope>NUCLEOTIDE SEQUENCE [LARGE SCALE GENOMIC DNA]</scope>
    <source>
        <strain evidence="7 8">DSM 15049</strain>
    </source>
</reference>
<feature type="binding site" evidence="6">
    <location>
        <position position="162"/>
    </location>
    <ligand>
        <name>S-adenosyl-L-methionine</name>
        <dbReference type="ChEBI" id="CHEBI:59789"/>
    </ligand>
</feature>
<dbReference type="EMBL" id="JAUSWG010000007">
    <property type="protein sequence ID" value="MDQ0556780.1"/>
    <property type="molecule type" value="Genomic_DNA"/>
</dbReference>
<dbReference type="GO" id="GO:0005840">
    <property type="term" value="C:ribosome"/>
    <property type="evidence" value="ECO:0007669"/>
    <property type="project" value="UniProtKB-KW"/>
</dbReference>
<keyword evidence="4 6" id="KW-0808">Transferase</keyword>
<evidence type="ECO:0000313" key="7">
    <source>
        <dbReference type="EMBL" id="MDQ0556780.1"/>
    </source>
</evidence>
<keyword evidence="7" id="KW-0687">Ribonucleoprotein</keyword>
<dbReference type="PANTHER" id="PTHR43648:SF1">
    <property type="entry name" value="ELECTRON TRANSFER FLAVOPROTEIN BETA SUBUNIT LYSINE METHYLTRANSFERASE"/>
    <property type="match status" value="1"/>
</dbReference>
<dbReference type="PANTHER" id="PTHR43648">
    <property type="entry name" value="ELECTRON TRANSFER FLAVOPROTEIN BETA SUBUNIT LYSINE METHYLTRANSFERASE"/>
    <property type="match status" value="1"/>
</dbReference>
<dbReference type="GO" id="GO:0032259">
    <property type="term" value="P:methylation"/>
    <property type="evidence" value="ECO:0007669"/>
    <property type="project" value="UniProtKB-KW"/>
</dbReference>
<keyword evidence="8" id="KW-1185">Reference proteome</keyword>